<keyword evidence="2" id="KW-1133">Transmembrane helix</keyword>
<dbReference type="Proteomes" id="UP000294901">
    <property type="component" value="Unassembled WGS sequence"/>
</dbReference>
<dbReference type="RefSeq" id="WP_133878372.1">
    <property type="nucleotide sequence ID" value="NZ_BOMD01000035.1"/>
</dbReference>
<accession>A0A4R6JCX5</accession>
<name>A0A4R6JCX5_9ACTN</name>
<evidence type="ECO:0000313" key="3">
    <source>
        <dbReference type="EMBL" id="TDO32395.1"/>
    </source>
</evidence>
<gene>
    <name evidence="3" type="ORF">C8E87_7852</name>
</gene>
<keyword evidence="2" id="KW-0472">Membrane</keyword>
<evidence type="ECO:0000313" key="4">
    <source>
        <dbReference type="Proteomes" id="UP000294901"/>
    </source>
</evidence>
<keyword evidence="4" id="KW-1185">Reference proteome</keyword>
<dbReference type="AlphaFoldDB" id="A0A4R6JCX5"/>
<feature type="transmembrane region" description="Helical" evidence="2">
    <location>
        <begin position="15"/>
        <end position="40"/>
    </location>
</feature>
<feature type="region of interest" description="Disordered" evidence="1">
    <location>
        <begin position="171"/>
        <end position="194"/>
    </location>
</feature>
<keyword evidence="2" id="KW-0812">Transmembrane</keyword>
<sequence length="194" mass="20281">MSLSRYALRTAGFGALYLLATFAGSALFWPAAVVGALWLVAQGRYGRRNLDVIALSVMAVLAPGPGDGLLHAFVQAVPQVVPAVVFAVLLDRWLPGFWLGHGDRFRRRGPAVGRLAGVAGLTGLTGAVLYKVVDTSLGFGDVGYALLRDAVCVLLAVLAVRAVRQLLSRRGGGPGGDGPRGDGGPRRPRLTVVK</sequence>
<organism evidence="3 4">
    <name type="scientific">Paractinoplanes brasiliensis</name>
    <dbReference type="NCBI Taxonomy" id="52695"/>
    <lineage>
        <taxon>Bacteria</taxon>
        <taxon>Bacillati</taxon>
        <taxon>Actinomycetota</taxon>
        <taxon>Actinomycetes</taxon>
        <taxon>Micromonosporales</taxon>
        <taxon>Micromonosporaceae</taxon>
        <taxon>Paractinoplanes</taxon>
    </lineage>
</organism>
<comment type="caution">
    <text evidence="3">The sequence shown here is derived from an EMBL/GenBank/DDBJ whole genome shotgun (WGS) entry which is preliminary data.</text>
</comment>
<proteinExistence type="predicted"/>
<protein>
    <submittedName>
        <fullName evidence="3">Uncharacterized protein</fullName>
    </submittedName>
</protein>
<evidence type="ECO:0000256" key="1">
    <source>
        <dbReference type="SAM" id="MobiDB-lite"/>
    </source>
</evidence>
<evidence type="ECO:0000256" key="2">
    <source>
        <dbReference type="SAM" id="Phobius"/>
    </source>
</evidence>
<reference evidence="3 4" key="1">
    <citation type="submission" date="2019-03" db="EMBL/GenBank/DDBJ databases">
        <title>Sequencing the genomes of 1000 actinobacteria strains.</title>
        <authorList>
            <person name="Klenk H.-P."/>
        </authorList>
    </citation>
    <scope>NUCLEOTIDE SEQUENCE [LARGE SCALE GENOMIC DNA]</scope>
    <source>
        <strain evidence="3 4">DSM 43805</strain>
    </source>
</reference>
<feature type="transmembrane region" description="Helical" evidence="2">
    <location>
        <begin position="142"/>
        <end position="160"/>
    </location>
</feature>
<dbReference type="EMBL" id="SNWR01000002">
    <property type="protein sequence ID" value="TDO32395.1"/>
    <property type="molecule type" value="Genomic_DNA"/>
</dbReference>
<feature type="transmembrane region" description="Helical" evidence="2">
    <location>
        <begin position="111"/>
        <end position="130"/>
    </location>
</feature>
<dbReference type="OrthoDB" id="3296728at2"/>